<evidence type="ECO:0000313" key="2">
    <source>
        <dbReference type="Proteomes" id="UP001212170"/>
    </source>
</evidence>
<keyword evidence="2" id="KW-1185">Reference proteome</keyword>
<reference evidence="1 2" key="1">
    <citation type="journal article" date="2023" name="Chemosphere">
        <title>Whole genome analysis of Flavobacterium aziz-sancarii sp. nov., isolated from Ardley Island (Antarctica), revealed a rich resistome and bioremediation potential.</title>
        <authorList>
            <person name="Otur C."/>
            <person name="Okay S."/>
            <person name="Kurt-Kizildogan A."/>
        </authorList>
    </citation>
    <scope>NUCLEOTIDE SEQUENCE [LARGE SCALE GENOMIC DNA]</scope>
    <source>
        <strain evidence="1 2">AC</strain>
    </source>
</reference>
<protein>
    <submittedName>
        <fullName evidence="1">Uncharacterized protein</fullName>
    </submittedName>
</protein>
<proteinExistence type="predicted"/>
<comment type="caution">
    <text evidence="1">The sequence shown here is derived from an EMBL/GenBank/DDBJ whole genome shotgun (WGS) entry which is preliminary data.</text>
</comment>
<organism evidence="1 2">
    <name type="scientific">Flavobacterium azizsancarii</name>
    <dbReference type="NCBI Taxonomy" id="2961580"/>
    <lineage>
        <taxon>Bacteria</taxon>
        <taxon>Pseudomonadati</taxon>
        <taxon>Bacteroidota</taxon>
        <taxon>Flavobacteriia</taxon>
        <taxon>Flavobacteriales</taxon>
        <taxon>Flavobacteriaceae</taxon>
        <taxon>Flavobacterium</taxon>
    </lineage>
</organism>
<dbReference type="EMBL" id="JAMZNK010000018">
    <property type="protein sequence ID" value="MDA6070433.1"/>
    <property type="molecule type" value="Genomic_DNA"/>
</dbReference>
<dbReference type="RefSeq" id="WP_271336247.1">
    <property type="nucleotide sequence ID" value="NZ_JAMZNK010000018.1"/>
</dbReference>
<sequence length="770" mass="87152">MIIKNHTIELKDTSASEMAKFRQIMLGIWRQQIEDDKNTDEMIKYASTSNINNSTNLVSLSKIIESIKNKIGEVHEHMFFHDLVDIPNSIPDGFEEFTYDDSQGNVKQAGILLKSNQFKGINLIANTFQAFIEIGSEQTDFILTIFNNDLTQTAFKFTVHDFDLFMALFKSLGIKYSDTGNKAVIDLYIKKIKDAKNDPNQLDVIYQSYPKILFGKMDDSDLYKHLDLILNDMYLLGGSVGTNEDKAVLQILYAIKDRQSLYIILRDSDLLCNIYRKLQGDELQDLLRFVTHLVAEFDNSKPTDTVYFDNSYYLFRDTHIKTAWSGNNILIDNCKKTDKTETIGKARASISAKDLDRINPPGVYEVPVFEHYIEWKPFNPLAKLNFGTKLGDLGDQIGDENTFVIALKLHNMATKQSNWDLFNIATDLLSLLSAVGALRIVLAKGAPMTARALAGIVLAKDATHYAMLSNGTLEKWHKNGYGWLANLWIAFSVTADLASFGLPNLSKMAKEGNAAAELAETAKDAKETRKVIEEANKIVEVQTGKDVSKMTEKQFEKFVKQTMIDNRKIITLADINQLGIANKIQLVDESGENVAYITRNMRYGAKKGITYEFNALREAGTIKKGSKTDLKCEMKLLDSESAKKYDLTVKQNEEILYLDFNIPPKINEQYSGLGQIIFDDAHTFMKNSKKVPEISGMFGVWIKYPAYYAHYGGESINLKKFLKAIDSGMDEKKAAFETITGGWAKDNGYTKVEFQKEWSREEVIVKFLKE</sequence>
<dbReference type="Proteomes" id="UP001212170">
    <property type="component" value="Unassembled WGS sequence"/>
</dbReference>
<name>A0ABT4WCX4_9FLAO</name>
<gene>
    <name evidence="1" type="ORF">NJT12_12455</name>
</gene>
<accession>A0ABT4WCX4</accession>
<evidence type="ECO:0000313" key="1">
    <source>
        <dbReference type="EMBL" id="MDA6070433.1"/>
    </source>
</evidence>